<dbReference type="Gene3D" id="1.10.3480.10">
    <property type="entry name" value="TorD-like"/>
    <property type="match status" value="1"/>
</dbReference>
<evidence type="ECO:0000313" key="2">
    <source>
        <dbReference type="EMBL" id="SDE60951.1"/>
    </source>
</evidence>
<accession>A0A1G7EB92</accession>
<name>A0A1G7EB92_9DEIN</name>
<evidence type="ECO:0000313" key="3">
    <source>
        <dbReference type="Proteomes" id="UP000199446"/>
    </source>
</evidence>
<gene>
    <name evidence="2" type="ORF">SAMN04488243_10532</name>
</gene>
<dbReference type="Pfam" id="PF02613">
    <property type="entry name" value="Nitrate_red_del"/>
    <property type="match status" value="1"/>
</dbReference>
<dbReference type="InterPro" id="IPR036411">
    <property type="entry name" value="TorD-like_sf"/>
</dbReference>
<reference evidence="3" key="1">
    <citation type="submission" date="2016-10" db="EMBL/GenBank/DDBJ databases">
        <authorList>
            <person name="Varghese N."/>
            <person name="Submissions S."/>
        </authorList>
    </citation>
    <scope>NUCLEOTIDE SEQUENCE [LARGE SCALE GENOMIC DNA]</scope>
    <source>
        <strain evidence="3">CGMCC 1.6992</strain>
    </source>
</reference>
<dbReference type="SUPFAM" id="SSF89155">
    <property type="entry name" value="TorD-like"/>
    <property type="match status" value="1"/>
</dbReference>
<dbReference type="InterPro" id="IPR020945">
    <property type="entry name" value="DMSO/NO3_reduct_chaperone"/>
</dbReference>
<protein>
    <submittedName>
        <fullName evidence="2">Chaperone TorD involved in molybdoenzyme TorA maturation</fullName>
    </submittedName>
</protein>
<dbReference type="PANTHER" id="PTHR34227">
    <property type="entry name" value="CHAPERONE PROTEIN YCDY"/>
    <property type="match status" value="1"/>
</dbReference>
<organism evidence="2 3">
    <name type="scientific">Thermus arciformis</name>
    <dbReference type="NCBI Taxonomy" id="482827"/>
    <lineage>
        <taxon>Bacteria</taxon>
        <taxon>Thermotogati</taxon>
        <taxon>Deinococcota</taxon>
        <taxon>Deinococci</taxon>
        <taxon>Thermales</taxon>
        <taxon>Thermaceae</taxon>
        <taxon>Thermus</taxon>
    </lineage>
</organism>
<keyword evidence="3" id="KW-1185">Reference proteome</keyword>
<sequence length="175" mass="18894">MELLGWVTANLFAPPGEALWRGLQEGTLEEALAELRGGPVALPHPPLAELQAAYTALFVANPQGVPAPPYAGYARDGELLGPSFHRLLALYQEGGLEVQETWRDLPDHLSALGEAMALLAPKRPDLAQRLAREFLAPWLKRFGEAVKAHDPTGFYAALVDLLEEAVHAKTGVSEA</sequence>
<keyword evidence="1" id="KW-0143">Chaperone</keyword>
<evidence type="ECO:0000256" key="1">
    <source>
        <dbReference type="ARBA" id="ARBA00023186"/>
    </source>
</evidence>
<dbReference type="Proteomes" id="UP000199446">
    <property type="component" value="Unassembled WGS sequence"/>
</dbReference>
<dbReference type="InterPro" id="IPR050289">
    <property type="entry name" value="TorD/DmsD_chaperones"/>
</dbReference>
<dbReference type="AlphaFoldDB" id="A0A1G7EB92"/>
<dbReference type="EMBL" id="FNBC01000005">
    <property type="protein sequence ID" value="SDE60951.1"/>
    <property type="molecule type" value="Genomic_DNA"/>
</dbReference>
<dbReference type="STRING" id="482827.SAMN04488243_10532"/>
<dbReference type="OrthoDB" id="31957at2"/>
<proteinExistence type="predicted"/>
<dbReference type="RefSeq" id="WP_093005742.1">
    <property type="nucleotide sequence ID" value="NZ_FNBC01000005.1"/>
</dbReference>
<dbReference type="PANTHER" id="PTHR34227:SF1">
    <property type="entry name" value="DIMETHYL SULFOXIDE REDUCTASE CHAPERONE-RELATED"/>
    <property type="match status" value="1"/>
</dbReference>